<dbReference type="NCBIfam" id="NF007899">
    <property type="entry name" value="PRK10605.1"/>
    <property type="match status" value="1"/>
</dbReference>
<dbReference type="Pfam" id="PF00724">
    <property type="entry name" value="Oxidored_FMN"/>
    <property type="match status" value="1"/>
</dbReference>
<proteinExistence type="predicted"/>
<dbReference type="InterPro" id="IPR013785">
    <property type="entry name" value="Aldolase_TIM"/>
</dbReference>
<name>A0ABX7AZ35_9PROT</name>
<keyword evidence="3" id="KW-1185">Reference proteome</keyword>
<evidence type="ECO:0000259" key="1">
    <source>
        <dbReference type="Pfam" id="PF00724"/>
    </source>
</evidence>
<accession>A0ABX7AZ35</accession>
<dbReference type="EMBL" id="CP067420">
    <property type="protein sequence ID" value="QQP87335.1"/>
    <property type="molecule type" value="Genomic_DNA"/>
</dbReference>
<gene>
    <name evidence="2" type="ORF">IGS68_14515</name>
</gene>
<dbReference type="PANTHER" id="PTHR22893">
    <property type="entry name" value="NADH OXIDOREDUCTASE-RELATED"/>
    <property type="match status" value="1"/>
</dbReference>
<dbReference type="InterPro" id="IPR001155">
    <property type="entry name" value="OxRdtase_FMN_N"/>
</dbReference>
<evidence type="ECO:0000313" key="3">
    <source>
        <dbReference type="Proteomes" id="UP000595197"/>
    </source>
</evidence>
<evidence type="ECO:0000313" key="2">
    <source>
        <dbReference type="EMBL" id="QQP87335.1"/>
    </source>
</evidence>
<dbReference type="Proteomes" id="UP000595197">
    <property type="component" value="Chromosome"/>
</dbReference>
<sequence>MSESDLFQPVKVGPYTLANRIVMAPLTRSRANKEDAPFGLHAEYYGQRATAGLIISEATQISRQGKGYAYTPGIHSEAQVAGWKQVTDAVHAKGGRIFLQMWHVGRISHPSLQENGALPVAPSAIKPEGKAFTEDGFVPFVTPRALGLDEIPGIVEQYRTAAGNAKRAGFDGVEIHAANGYLIDQFLRDGTNKRTDAYGGSIENRARLMLEVTEAVVGVWGGDRVGIRLSPISPANDISDSDPDPVFTYAVEQLNRFGLAYLHLVEGATGASREVSGAVDLRKLRRIFNGLYVANNLIDRDTAIGLRETGEADLVAFGRPFIANPDLVERLRINAPLNEPDRDTFYGGGAEGYTDYPFLSDAERQAAAD</sequence>
<reference evidence="2" key="1">
    <citation type="submission" date="2021-02" db="EMBL/GenBank/DDBJ databases">
        <title>Skermanella TT6 skin isolate.</title>
        <authorList>
            <person name="Lee K."/>
            <person name="Ganzorig M."/>
        </authorList>
    </citation>
    <scope>NUCLEOTIDE SEQUENCE</scope>
    <source>
        <strain evidence="2">TT6</strain>
    </source>
</reference>
<dbReference type="PANTHER" id="PTHR22893:SF91">
    <property type="entry name" value="NADPH DEHYDROGENASE 2-RELATED"/>
    <property type="match status" value="1"/>
</dbReference>
<organism evidence="2 3">
    <name type="scientific">Skermanella cutis</name>
    <dbReference type="NCBI Taxonomy" id="2775420"/>
    <lineage>
        <taxon>Bacteria</taxon>
        <taxon>Pseudomonadati</taxon>
        <taxon>Pseudomonadota</taxon>
        <taxon>Alphaproteobacteria</taxon>
        <taxon>Rhodospirillales</taxon>
        <taxon>Azospirillaceae</taxon>
        <taxon>Skermanella</taxon>
    </lineage>
</organism>
<dbReference type="SUPFAM" id="SSF51395">
    <property type="entry name" value="FMN-linked oxidoreductases"/>
    <property type="match status" value="1"/>
</dbReference>
<dbReference type="CDD" id="cd02933">
    <property type="entry name" value="OYE_like_FMN"/>
    <property type="match status" value="1"/>
</dbReference>
<protein>
    <submittedName>
        <fullName evidence="2">Alkene reductase</fullName>
    </submittedName>
</protein>
<feature type="domain" description="NADH:flavin oxidoreductase/NADH oxidase N-terminal" evidence="1">
    <location>
        <begin position="5"/>
        <end position="337"/>
    </location>
</feature>
<dbReference type="InterPro" id="IPR045247">
    <property type="entry name" value="Oye-like"/>
</dbReference>
<dbReference type="Gene3D" id="3.20.20.70">
    <property type="entry name" value="Aldolase class I"/>
    <property type="match status" value="1"/>
</dbReference>
<dbReference type="RefSeq" id="WP_201070091.1">
    <property type="nucleotide sequence ID" value="NZ_CP067420.1"/>
</dbReference>